<dbReference type="AlphaFoldDB" id="A0A399DUQ4"/>
<dbReference type="Proteomes" id="UP000265715">
    <property type="component" value="Unassembled WGS sequence"/>
</dbReference>
<dbReference type="PANTHER" id="PTHR43422:SF3">
    <property type="entry name" value="THIAMINE THIAZOLE SYNTHASE"/>
    <property type="match status" value="1"/>
</dbReference>
<dbReference type="GO" id="GO:0016491">
    <property type="term" value="F:oxidoreductase activity"/>
    <property type="evidence" value="ECO:0007669"/>
    <property type="project" value="UniProtKB-KW"/>
</dbReference>
<dbReference type="InterPro" id="IPR036188">
    <property type="entry name" value="FAD/NAD-bd_sf"/>
</dbReference>
<proteinExistence type="predicted"/>
<dbReference type="RefSeq" id="WP_119316767.1">
    <property type="nucleotide sequence ID" value="NZ_QXDL01000344.1"/>
</dbReference>
<accession>A0A399DUQ4</accession>
<dbReference type="SUPFAM" id="SSF51905">
    <property type="entry name" value="FAD/NAD(P)-binding domain"/>
    <property type="match status" value="1"/>
</dbReference>
<reference evidence="1 2" key="1">
    <citation type="submission" date="2018-08" db="EMBL/GenBank/DDBJ databases">
        <title>Meiothermus terrae DSM 26712 genome sequencing project.</title>
        <authorList>
            <person name="Da Costa M.S."/>
            <person name="Albuquerque L."/>
            <person name="Raposo P."/>
            <person name="Froufe H.J.C."/>
            <person name="Barroso C.S."/>
            <person name="Egas C."/>
        </authorList>
    </citation>
    <scope>NUCLEOTIDE SEQUENCE [LARGE SCALE GENOMIC DNA]</scope>
    <source>
        <strain evidence="1 2">DSM 26712</strain>
    </source>
</reference>
<dbReference type="EMBL" id="QXDL01000344">
    <property type="protein sequence ID" value="RIH75797.1"/>
    <property type="molecule type" value="Genomic_DNA"/>
</dbReference>
<dbReference type="EC" id="1.14.13.-" evidence="1"/>
<dbReference type="Gene3D" id="3.50.50.60">
    <property type="entry name" value="FAD/NAD(P)-binding domain"/>
    <property type="match status" value="1"/>
</dbReference>
<keyword evidence="1" id="KW-0560">Oxidoreductase</keyword>
<dbReference type="PANTHER" id="PTHR43422">
    <property type="entry name" value="THIAMINE THIAZOLE SYNTHASE"/>
    <property type="match status" value="1"/>
</dbReference>
<name>A0A399DUQ4_9DEIN</name>
<sequence>MHQGKRAVVIGGSMGGLLAARALAGRYEEVTVLERDHFPAAGEHRKGVPQGRHAHGLLAQGRAVLEEFFPGLTRDLVAQGAKEGDIVEGARWYHNGGFHAQFPSGLTGLLLSRPLLEGYVRGRVTGVRLDDEGLSDLRADLVVDASGRGSQAPKWLEALGYERPAEDLVRIDLAYATRVYRRRPQDLGGNDAFVIGSNAPEARGGVVLGMEGDRWVVTLAGFLGDHPPTDEAGFLEFARSLPVPDVYDLVKDAEPLSGIVPYKFPGSQRRRYERMARFPEGFLVMGDALCSFNPVFGQGMTVAAAEAKALARCLEAGTEDLARRFFREAAALVDSPWGIAVGADLRYPQVQGPRGPVVSFVNWYVARLHVAARRDRALVLAFQKVANLMAPPPSLLAPKLALRVLWGNLKPRGAAARPPGPRQAPTA</sequence>
<organism evidence="1 2">
    <name type="scientific">Calidithermus terrae</name>
    <dbReference type="NCBI Taxonomy" id="1408545"/>
    <lineage>
        <taxon>Bacteria</taxon>
        <taxon>Thermotogati</taxon>
        <taxon>Deinococcota</taxon>
        <taxon>Deinococci</taxon>
        <taxon>Thermales</taxon>
        <taxon>Thermaceae</taxon>
        <taxon>Calidithermus</taxon>
    </lineage>
</organism>
<evidence type="ECO:0000313" key="1">
    <source>
        <dbReference type="EMBL" id="RIH75797.1"/>
    </source>
</evidence>
<gene>
    <name evidence="1" type="ORF">Mterra_03944</name>
</gene>
<protein>
    <submittedName>
        <fullName evidence="1">Putative epoxidase LasC</fullName>
        <ecNumber evidence="1">1.14.13.-</ecNumber>
    </submittedName>
</protein>
<evidence type="ECO:0000313" key="2">
    <source>
        <dbReference type="Proteomes" id="UP000265715"/>
    </source>
</evidence>
<dbReference type="OrthoDB" id="9790035at2"/>
<comment type="caution">
    <text evidence="1">The sequence shown here is derived from an EMBL/GenBank/DDBJ whole genome shotgun (WGS) entry which is preliminary data.</text>
</comment>
<keyword evidence="2" id="KW-1185">Reference proteome</keyword>